<dbReference type="InterPro" id="IPR054337">
    <property type="entry name" value="Mtrc-MtrF-like_dom_II/IV"/>
</dbReference>
<evidence type="ECO:0000313" key="3">
    <source>
        <dbReference type="EMBL" id="GEJ56497.1"/>
    </source>
</evidence>
<dbReference type="AlphaFoldDB" id="A0A7I9VKG1"/>
<evidence type="ECO:0000313" key="4">
    <source>
        <dbReference type="Proteomes" id="UP000503640"/>
    </source>
</evidence>
<dbReference type="PROSITE" id="PS51257">
    <property type="entry name" value="PROKAR_LIPOPROTEIN"/>
    <property type="match status" value="1"/>
</dbReference>
<feature type="region of interest" description="Disordered" evidence="1">
    <location>
        <begin position="759"/>
        <end position="784"/>
    </location>
</feature>
<gene>
    <name evidence="3" type="ORF">AMYX_12380</name>
</gene>
<dbReference type="SUPFAM" id="SSF48695">
    <property type="entry name" value="Multiheme cytochromes"/>
    <property type="match status" value="1"/>
</dbReference>
<organism evidence="3 4">
    <name type="scientific">Anaeromyxobacter diazotrophicus</name>
    <dbReference type="NCBI Taxonomy" id="2590199"/>
    <lineage>
        <taxon>Bacteria</taxon>
        <taxon>Pseudomonadati</taxon>
        <taxon>Myxococcota</taxon>
        <taxon>Myxococcia</taxon>
        <taxon>Myxococcales</taxon>
        <taxon>Cystobacterineae</taxon>
        <taxon>Anaeromyxobacteraceae</taxon>
        <taxon>Anaeromyxobacter</taxon>
    </lineage>
</organism>
<keyword evidence="4" id="KW-1185">Reference proteome</keyword>
<accession>A0A7I9VKG1</accession>
<evidence type="ECO:0000259" key="2">
    <source>
        <dbReference type="Pfam" id="PF22113"/>
    </source>
</evidence>
<evidence type="ECO:0000256" key="1">
    <source>
        <dbReference type="SAM" id="MobiDB-lite"/>
    </source>
</evidence>
<feature type="domain" description="Outer membrane cytochrome MtrC/MtrF-like" evidence="2">
    <location>
        <begin position="188"/>
        <end position="420"/>
    </location>
</feature>
<dbReference type="InterPro" id="IPR036280">
    <property type="entry name" value="Multihaem_cyt_sf"/>
</dbReference>
<feature type="domain" description="Outer membrane cytochrome MtrC/MtrF-like" evidence="2">
    <location>
        <begin position="605"/>
        <end position="830"/>
    </location>
</feature>
<reference evidence="4" key="1">
    <citation type="journal article" date="2020" name="Appl. Environ. Microbiol.">
        <title>Diazotrophic Anaeromyxobacter Isolates from Soils.</title>
        <authorList>
            <person name="Masuda Y."/>
            <person name="Yamanaka H."/>
            <person name="Xu Z.X."/>
            <person name="Shiratori Y."/>
            <person name="Aono T."/>
            <person name="Amachi S."/>
            <person name="Senoo K."/>
            <person name="Itoh H."/>
        </authorList>
    </citation>
    <scope>NUCLEOTIDE SEQUENCE [LARGE SCALE GENOMIC DNA]</scope>
    <source>
        <strain evidence="4">R267</strain>
    </source>
</reference>
<sequence length="834" mass="88313">MGRTSSIAAGLWVAVAAAACSQPRVGATASAAPRIEITGASVDGARHVVVSFSVTRGGEGVPGPAARAMAPSWTLAGLATEPVSQLPAWRSYLLVGDELLQQLPVAGPGTPPELVAKQSRQPWFEDGGTVQELSVGTFRYTFATALPEGFDPAETLRVGVWLREVVPGTPDTSSTFDFVPAGGAPRSRELVLDQNCNHCHGLRQGHNRSRTGWKLCVTCHTYQHADAETVDPAAMAGATPATNPNPLEFGRLIHRVHRGRQLPTLYLSSSTAPAPALPPPAPAVALPLPFAANRNKSLLGQKFSVVDDQNGAGEMIFGQVISRTDNNQPARNQPTGLVYLPAGQDYRNCDVCHAGAAQQGEVVTTIARRTCQGCHPDLWYGDGPTDPVHLAHPGGPQADDTRCAGCHVDPGAIVPHSEAHQAPFKSPYYNTLSVKLVAVSGMVAGGFPTVTFSARDLNGPLTPSLTAPVPLADAGRSGRASPVPRALASVSFTLIGPSTEYLRTSPTVSDSTSATSSPPRLAVEDPVVKGQYSYTFTKALPATASGTWTVVITASRSVKTAVYDNTGKFTWPYTGETLAETTDNDVQYVDLAAGVWPGGTPVPRRRVVDTAKCNVCHLRLQMHGSRNQVQYCVTCHTADFTDFGSRPKRADKSGMVNLSTVTTSATTGLPVAATYDGIEERSVHLKVMQHRIHTGYRTGSASLGLAKPFVIVFGSPYFFDDVTMPNMIRNCTLCHVGNAFEIENIDSRQAYTVANETPNLQHQGTPAAPAPSTHSPNEPHTPPITAACMGCHDTQAALTHSRQFTTLDNVEQCLPCHGRDGVSPVAAVHGVSLP</sequence>
<name>A0A7I9VKG1_9BACT</name>
<dbReference type="Proteomes" id="UP000503640">
    <property type="component" value="Unassembled WGS sequence"/>
</dbReference>
<proteinExistence type="predicted"/>
<dbReference type="RefSeq" id="WP_176064015.1">
    <property type="nucleotide sequence ID" value="NZ_BJTG01000003.1"/>
</dbReference>
<dbReference type="Pfam" id="PF22113">
    <property type="entry name" value="Mtrc-MtrF_II-IV_dom"/>
    <property type="match status" value="2"/>
</dbReference>
<protein>
    <recommendedName>
        <fullName evidence="2">Outer membrane cytochrome MtrC/MtrF-like domain-containing protein</fullName>
    </recommendedName>
</protein>
<comment type="caution">
    <text evidence="3">The sequence shown here is derived from an EMBL/GenBank/DDBJ whole genome shotgun (WGS) entry which is preliminary data.</text>
</comment>
<dbReference type="EMBL" id="BJTG01000003">
    <property type="protein sequence ID" value="GEJ56497.1"/>
    <property type="molecule type" value="Genomic_DNA"/>
</dbReference>